<dbReference type="Pfam" id="PF07714">
    <property type="entry name" value="PK_Tyr_Ser-Thr"/>
    <property type="match status" value="1"/>
</dbReference>
<reference evidence="5" key="1">
    <citation type="submission" date="2023-03" db="EMBL/GenBank/DDBJ databases">
        <title>Massive genome expansion in bonnet fungi (Mycena s.s.) driven by repeated elements and novel gene families across ecological guilds.</title>
        <authorList>
            <consortium name="Lawrence Berkeley National Laboratory"/>
            <person name="Harder C.B."/>
            <person name="Miyauchi S."/>
            <person name="Viragh M."/>
            <person name="Kuo A."/>
            <person name="Thoen E."/>
            <person name="Andreopoulos B."/>
            <person name="Lu D."/>
            <person name="Skrede I."/>
            <person name="Drula E."/>
            <person name="Henrissat B."/>
            <person name="Morin E."/>
            <person name="Kohler A."/>
            <person name="Barry K."/>
            <person name="LaButti K."/>
            <person name="Morin E."/>
            <person name="Salamov A."/>
            <person name="Lipzen A."/>
            <person name="Mereny Z."/>
            <person name="Hegedus B."/>
            <person name="Baldrian P."/>
            <person name="Stursova M."/>
            <person name="Weitz H."/>
            <person name="Taylor A."/>
            <person name="Grigoriev I.V."/>
            <person name="Nagy L.G."/>
            <person name="Martin F."/>
            <person name="Kauserud H."/>
        </authorList>
    </citation>
    <scope>NUCLEOTIDE SEQUENCE</scope>
    <source>
        <strain evidence="5">9284</strain>
    </source>
</reference>
<sequence length="611" mass="67736">MVSLQRRMQQNRGRNGPEQRFYSHTWQYLASTSRQQVKLEDWMISPFDVDVGKERGPVGCAGRVCEGTWNRTEVAIKIMRNESGVSANVEMLRQEIDTWMSLRHPNILQFLGANTLDDEPFIFPSLHLNLHARDTCHGDLKGINILVEHSGRALLCDFGLTITKADFTSRTEATTNSVVSGSRNWMAPELLAGGKRRPPTDIYSFGMMLYELYTDEIPLMTLQWVLQYGDFFLLVHKNDVRPEKPDNCPRLTDGVWNLAERSWMKNAKARPTARRQIHDNIKILLMTVPVPPPSNTLAYVDDRSMTIRRAAAPPVKAQQPRLPSPPLPMRWPVDRRHEPFGAPESRSPSPSPSFGRNPFDELPFQPSNPPSPTSFDLGNPFKGLVEGKHESFAPLAFRPSSPSPSVGSNIFYELPFQPSTPPSRMSVDLGNPIEVEQPGMPSLPLLMSEPFDALASRSSPSPSPSDGSNSFDALPFRPPTPASPTSFDQRGNAAVPAQPVPPPALTLADLKQFDPEAEFLRSLACMESRLRNQPPRALVPSQQTMFKQLPLLLVSFALLVLNTAASPAGAEPSCVTCPVFFQDECVALCGAGAPCETIPRTCDVCEQFICL</sequence>
<dbReference type="EMBL" id="JARKIF010000006">
    <property type="protein sequence ID" value="KAJ7636249.1"/>
    <property type="molecule type" value="Genomic_DNA"/>
</dbReference>
<dbReference type="InterPro" id="IPR001245">
    <property type="entry name" value="Ser-Thr/Tyr_kinase_cat_dom"/>
</dbReference>
<dbReference type="InterPro" id="IPR051681">
    <property type="entry name" value="Ser/Thr_Kinases-Pseudokinases"/>
</dbReference>
<protein>
    <submittedName>
        <fullName evidence="5">Kinase-like domain-containing protein</fullName>
    </submittedName>
</protein>
<dbReference type="Proteomes" id="UP001221142">
    <property type="component" value="Unassembled WGS sequence"/>
</dbReference>
<keyword evidence="5" id="KW-0418">Kinase</keyword>
<gene>
    <name evidence="5" type="ORF">FB45DRAFT_1055720</name>
</gene>
<keyword evidence="2" id="KW-0067">ATP-binding</keyword>
<evidence type="ECO:0000259" key="4">
    <source>
        <dbReference type="PROSITE" id="PS50011"/>
    </source>
</evidence>
<evidence type="ECO:0000256" key="1">
    <source>
        <dbReference type="ARBA" id="ARBA00022741"/>
    </source>
</evidence>
<keyword evidence="6" id="KW-1185">Reference proteome</keyword>
<dbReference type="InterPro" id="IPR000719">
    <property type="entry name" value="Prot_kinase_dom"/>
</dbReference>
<evidence type="ECO:0000256" key="3">
    <source>
        <dbReference type="SAM" id="MobiDB-lite"/>
    </source>
</evidence>
<evidence type="ECO:0000256" key="2">
    <source>
        <dbReference type="ARBA" id="ARBA00022840"/>
    </source>
</evidence>
<dbReference type="PANTHER" id="PTHR44329">
    <property type="entry name" value="SERINE/THREONINE-PROTEIN KINASE TNNI3K-RELATED"/>
    <property type="match status" value="1"/>
</dbReference>
<evidence type="ECO:0000313" key="6">
    <source>
        <dbReference type="Proteomes" id="UP001221142"/>
    </source>
</evidence>
<dbReference type="GO" id="GO:0005524">
    <property type="term" value="F:ATP binding"/>
    <property type="evidence" value="ECO:0007669"/>
    <property type="project" value="UniProtKB-KW"/>
</dbReference>
<dbReference type="Gene3D" id="3.30.200.20">
    <property type="entry name" value="Phosphorylase Kinase, domain 1"/>
    <property type="match status" value="1"/>
</dbReference>
<dbReference type="GO" id="GO:0004674">
    <property type="term" value="F:protein serine/threonine kinase activity"/>
    <property type="evidence" value="ECO:0007669"/>
    <property type="project" value="TreeGrafter"/>
</dbReference>
<feature type="compositionally biased region" description="Low complexity" evidence="3">
    <location>
        <begin position="456"/>
        <end position="470"/>
    </location>
</feature>
<dbReference type="AlphaFoldDB" id="A0AAD7C2M0"/>
<comment type="caution">
    <text evidence="5">The sequence shown here is derived from an EMBL/GenBank/DDBJ whole genome shotgun (WGS) entry which is preliminary data.</text>
</comment>
<name>A0AAD7C2M0_9AGAR</name>
<feature type="region of interest" description="Disordered" evidence="3">
    <location>
        <begin position="310"/>
        <end position="382"/>
    </location>
</feature>
<evidence type="ECO:0000313" key="5">
    <source>
        <dbReference type="EMBL" id="KAJ7636249.1"/>
    </source>
</evidence>
<dbReference type="Pfam" id="PF00069">
    <property type="entry name" value="Pkinase"/>
    <property type="match status" value="1"/>
</dbReference>
<keyword evidence="5" id="KW-0808">Transferase</keyword>
<accession>A0AAD7C2M0</accession>
<dbReference type="InterPro" id="IPR011009">
    <property type="entry name" value="Kinase-like_dom_sf"/>
</dbReference>
<dbReference type="PROSITE" id="PS50011">
    <property type="entry name" value="PROTEIN_KINASE_DOM"/>
    <property type="match status" value="1"/>
</dbReference>
<dbReference type="PANTHER" id="PTHR44329:SF298">
    <property type="entry name" value="MIXED LINEAGE KINASE DOMAIN-LIKE PROTEIN"/>
    <property type="match status" value="1"/>
</dbReference>
<dbReference type="Gene3D" id="1.10.510.10">
    <property type="entry name" value="Transferase(Phosphotransferase) domain 1"/>
    <property type="match status" value="1"/>
</dbReference>
<dbReference type="SMART" id="SM00220">
    <property type="entry name" value="S_TKc"/>
    <property type="match status" value="1"/>
</dbReference>
<proteinExistence type="predicted"/>
<feature type="domain" description="Protein kinase" evidence="4">
    <location>
        <begin position="47"/>
        <end position="281"/>
    </location>
</feature>
<feature type="region of interest" description="Disordered" evidence="3">
    <location>
        <begin position="417"/>
        <end position="500"/>
    </location>
</feature>
<keyword evidence="1" id="KW-0547">Nucleotide-binding</keyword>
<organism evidence="5 6">
    <name type="scientific">Roridomyces roridus</name>
    <dbReference type="NCBI Taxonomy" id="1738132"/>
    <lineage>
        <taxon>Eukaryota</taxon>
        <taxon>Fungi</taxon>
        <taxon>Dikarya</taxon>
        <taxon>Basidiomycota</taxon>
        <taxon>Agaricomycotina</taxon>
        <taxon>Agaricomycetes</taxon>
        <taxon>Agaricomycetidae</taxon>
        <taxon>Agaricales</taxon>
        <taxon>Marasmiineae</taxon>
        <taxon>Mycenaceae</taxon>
        <taxon>Roridomyces</taxon>
    </lineage>
</organism>
<dbReference type="SUPFAM" id="SSF56112">
    <property type="entry name" value="Protein kinase-like (PK-like)"/>
    <property type="match status" value="1"/>
</dbReference>